<name>A8N8T6_COPC7</name>
<dbReference type="AlphaFoldDB" id="A8N8T6"/>
<sequence>MAMNQNDATFYSKAASYAFLSQPPPQKKRPTLPLPSPPTQSVENPVRQRSTTFSATISAWAAHVQPGSPAPPTPCSPHRRGSVSSRRRVSGGIGHGRVASSPFVITNTPTTASHKTFDFTAVGYNNIFLNLPPETPSPLLREKAMRDQALIEAKLREKERAKEESKERKGRVMKKIKSLTTLRSRSKSISKTAEAPASPPPPMPTSTKVKSKKSSAKPSQKKKVYGPLVRAPPTLQNELALMQFADGGRMEDHIHRTMTGADGAVGDVYRDGKGGIWWDREEQMEYRGLLVPSEGSDKVETEWEDDKEPTTWVQFQSSPVAQVEIVGRSSEDTLVEPEPALKQKGKEIVFERRESASTLSSQDSDLDPTYMMQTEQSPAYHDERVLDFDLRASSNATETLKANNAASKRNGMILCLPARPFRAAKHLRKPEYMVDLQAFGVIPKSPKSPKSPRFSTSFGPAVPKPKGKARRRPAPLKISPAMTKLRRVVAVSSPGSAVPPLPPVPPRPSQHPTIAAASRAVSEVQQQQLLIKEGKQEFMVDSFQPEVSRFDDDSEYDFVGVEHLEAQGHKPGLKQRRGSRLDLRGMFGKPKPF</sequence>
<dbReference type="GeneID" id="6007728"/>
<feature type="compositionally biased region" description="Basic residues" evidence="1">
    <location>
        <begin position="77"/>
        <end position="89"/>
    </location>
</feature>
<evidence type="ECO:0000313" key="2">
    <source>
        <dbReference type="EMBL" id="EAU90427.1"/>
    </source>
</evidence>
<feature type="compositionally biased region" description="Basic residues" evidence="1">
    <location>
        <begin position="209"/>
        <end position="224"/>
    </location>
</feature>
<gene>
    <name evidence="2" type="ORF">CC1G_00811</name>
</gene>
<dbReference type="Proteomes" id="UP000001861">
    <property type="component" value="Unassembled WGS sequence"/>
</dbReference>
<comment type="caution">
    <text evidence="2">The sequence shown here is derived from an EMBL/GenBank/DDBJ whole genome shotgun (WGS) entry which is preliminary data.</text>
</comment>
<evidence type="ECO:0000256" key="1">
    <source>
        <dbReference type="SAM" id="MobiDB-lite"/>
    </source>
</evidence>
<feature type="compositionally biased region" description="Basic and acidic residues" evidence="1">
    <location>
        <begin position="157"/>
        <end position="167"/>
    </location>
</feature>
<feature type="compositionally biased region" description="Basic residues" evidence="1">
    <location>
        <begin position="168"/>
        <end position="177"/>
    </location>
</feature>
<reference evidence="2 3" key="1">
    <citation type="journal article" date="2010" name="Proc. Natl. Acad. Sci. U.S.A.">
        <title>Insights into evolution of multicellular fungi from the assembled chromosomes of the mushroom Coprinopsis cinerea (Coprinus cinereus).</title>
        <authorList>
            <person name="Stajich J.E."/>
            <person name="Wilke S.K."/>
            <person name="Ahren D."/>
            <person name="Au C.H."/>
            <person name="Birren B.W."/>
            <person name="Borodovsky M."/>
            <person name="Burns C."/>
            <person name="Canback B."/>
            <person name="Casselton L.A."/>
            <person name="Cheng C.K."/>
            <person name="Deng J."/>
            <person name="Dietrich F.S."/>
            <person name="Fargo D.C."/>
            <person name="Farman M.L."/>
            <person name="Gathman A.C."/>
            <person name="Goldberg J."/>
            <person name="Guigo R."/>
            <person name="Hoegger P.J."/>
            <person name="Hooker J.B."/>
            <person name="Huggins A."/>
            <person name="James T.Y."/>
            <person name="Kamada T."/>
            <person name="Kilaru S."/>
            <person name="Kodira C."/>
            <person name="Kues U."/>
            <person name="Kupfer D."/>
            <person name="Kwan H.S."/>
            <person name="Lomsadze A."/>
            <person name="Li W."/>
            <person name="Lilly W.W."/>
            <person name="Ma L.J."/>
            <person name="Mackey A.J."/>
            <person name="Manning G."/>
            <person name="Martin F."/>
            <person name="Muraguchi H."/>
            <person name="Natvig D.O."/>
            <person name="Palmerini H."/>
            <person name="Ramesh M.A."/>
            <person name="Rehmeyer C.J."/>
            <person name="Roe B.A."/>
            <person name="Shenoy N."/>
            <person name="Stanke M."/>
            <person name="Ter-Hovhannisyan V."/>
            <person name="Tunlid A."/>
            <person name="Velagapudi R."/>
            <person name="Vision T.J."/>
            <person name="Zeng Q."/>
            <person name="Zolan M.E."/>
            <person name="Pukkila P.J."/>
        </authorList>
    </citation>
    <scope>NUCLEOTIDE SEQUENCE [LARGE SCALE GENOMIC DNA]</scope>
    <source>
        <strain evidence="3">Okayama-7 / 130 / ATCC MYA-4618 / FGSC 9003</strain>
    </source>
</reference>
<evidence type="ECO:0000313" key="3">
    <source>
        <dbReference type="Proteomes" id="UP000001861"/>
    </source>
</evidence>
<protein>
    <submittedName>
        <fullName evidence="2">Uncharacterized protein</fullName>
    </submittedName>
</protein>
<feature type="region of interest" description="Disordered" evidence="1">
    <location>
        <begin position="21"/>
        <end position="50"/>
    </location>
</feature>
<dbReference type="eggNOG" id="ENOG502SNB8">
    <property type="taxonomic scope" value="Eukaryota"/>
</dbReference>
<dbReference type="OrthoDB" id="3233731at2759"/>
<dbReference type="KEGG" id="cci:CC1G_00811"/>
<dbReference type="VEuPathDB" id="FungiDB:CC1G_00811"/>
<accession>A8N8T6</accession>
<feature type="region of interest" description="Disordered" evidence="1">
    <location>
        <begin position="63"/>
        <end position="96"/>
    </location>
</feature>
<organism evidence="2 3">
    <name type="scientific">Coprinopsis cinerea (strain Okayama-7 / 130 / ATCC MYA-4618 / FGSC 9003)</name>
    <name type="common">Inky cap fungus</name>
    <name type="synonym">Hormographiella aspergillata</name>
    <dbReference type="NCBI Taxonomy" id="240176"/>
    <lineage>
        <taxon>Eukaryota</taxon>
        <taxon>Fungi</taxon>
        <taxon>Dikarya</taxon>
        <taxon>Basidiomycota</taxon>
        <taxon>Agaricomycotina</taxon>
        <taxon>Agaricomycetes</taxon>
        <taxon>Agaricomycetidae</taxon>
        <taxon>Agaricales</taxon>
        <taxon>Agaricineae</taxon>
        <taxon>Psathyrellaceae</taxon>
        <taxon>Coprinopsis</taxon>
    </lineage>
</organism>
<feature type="compositionally biased region" description="Polar residues" evidence="1">
    <location>
        <begin position="178"/>
        <end position="189"/>
    </location>
</feature>
<proteinExistence type="predicted"/>
<feature type="region of interest" description="Disordered" evidence="1">
    <location>
        <begin position="444"/>
        <end position="472"/>
    </location>
</feature>
<dbReference type="RefSeq" id="XP_001831264.1">
    <property type="nucleotide sequence ID" value="XM_001831212.2"/>
</dbReference>
<dbReference type="InParanoid" id="A8N8T6"/>
<dbReference type="OMA" id="QDEEMEY"/>
<feature type="region of interest" description="Disordered" evidence="1">
    <location>
        <begin position="157"/>
        <end position="226"/>
    </location>
</feature>
<feature type="compositionally biased region" description="Pro residues" evidence="1">
    <location>
        <begin position="497"/>
        <end position="509"/>
    </location>
</feature>
<dbReference type="EMBL" id="AACS02000007">
    <property type="protein sequence ID" value="EAU90427.1"/>
    <property type="molecule type" value="Genomic_DNA"/>
</dbReference>
<feature type="region of interest" description="Disordered" evidence="1">
    <location>
        <begin position="493"/>
        <end position="512"/>
    </location>
</feature>
<keyword evidence="3" id="KW-1185">Reference proteome</keyword>